<evidence type="ECO:0000313" key="3">
    <source>
        <dbReference type="EMBL" id="KAF2097316.1"/>
    </source>
</evidence>
<name>A0A9P4M429_9PEZI</name>
<accession>A0A9P4M429</accession>
<protein>
    <submittedName>
        <fullName evidence="3">Uncharacterized protein</fullName>
    </submittedName>
</protein>
<feature type="compositionally biased region" description="Polar residues" evidence="2">
    <location>
        <begin position="16"/>
        <end position="33"/>
    </location>
</feature>
<dbReference type="Proteomes" id="UP000799772">
    <property type="component" value="Unassembled WGS sequence"/>
</dbReference>
<evidence type="ECO:0000256" key="2">
    <source>
        <dbReference type="SAM" id="MobiDB-lite"/>
    </source>
</evidence>
<keyword evidence="4" id="KW-1185">Reference proteome</keyword>
<feature type="coiled-coil region" evidence="1">
    <location>
        <begin position="67"/>
        <end position="118"/>
    </location>
</feature>
<sequence length="210" mass="23505">MPCLFTPSYPKAPFASRQSRPSEHSISSSTTPLTPVLGPREANVSSTGTLVPKPNEPAGPTWSIDAIDVVEHQLECVEDKLDGIKDKIMIAMVRGEDIKRLEEQKLSWSAKQKRLRERLMQVIDEEETLKVREAEQRWEEEVRRVGDEMESVMSIYEGKAEEEERRALAAARAARMRAQWPWLEARAMESSAPNCVSCRSVGGGGIGIGR</sequence>
<organism evidence="3 4">
    <name type="scientific">Rhizodiscina lignyota</name>
    <dbReference type="NCBI Taxonomy" id="1504668"/>
    <lineage>
        <taxon>Eukaryota</taxon>
        <taxon>Fungi</taxon>
        <taxon>Dikarya</taxon>
        <taxon>Ascomycota</taxon>
        <taxon>Pezizomycotina</taxon>
        <taxon>Dothideomycetes</taxon>
        <taxon>Pleosporomycetidae</taxon>
        <taxon>Aulographales</taxon>
        <taxon>Rhizodiscinaceae</taxon>
        <taxon>Rhizodiscina</taxon>
    </lineage>
</organism>
<dbReference type="AlphaFoldDB" id="A0A9P4M429"/>
<gene>
    <name evidence="3" type="ORF">NA57DRAFT_57907</name>
</gene>
<proteinExistence type="predicted"/>
<feature type="region of interest" description="Disordered" evidence="2">
    <location>
        <begin position="1"/>
        <end position="58"/>
    </location>
</feature>
<evidence type="ECO:0000313" key="4">
    <source>
        <dbReference type="Proteomes" id="UP000799772"/>
    </source>
</evidence>
<reference evidence="3" key="1">
    <citation type="journal article" date="2020" name="Stud. Mycol.">
        <title>101 Dothideomycetes genomes: a test case for predicting lifestyles and emergence of pathogens.</title>
        <authorList>
            <person name="Haridas S."/>
            <person name="Albert R."/>
            <person name="Binder M."/>
            <person name="Bloem J."/>
            <person name="Labutti K."/>
            <person name="Salamov A."/>
            <person name="Andreopoulos B."/>
            <person name="Baker S."/>
            <person name="Barry K."/>
            <person name="Bills G."/>
            <person name="Bluhm B."/>
            <person name="Cannon C."/>
            <person name="Castanera R."/>
            <person name="Culley D."/>
            <person name="Daum C."/>
            <person name="Ezra D."/>
            <person name="Gonzalez J."/>
            <person name="Henrissat B."/>
            <person name="Kuo A."/>
            <person name="Liang C."/>
            <person name="Lipzen A."/>
            <person name="Lutzoni F."/>
            <person name="Magnuson J."/>
            <person name="Mondo S."/>
            <person name="Nolan M."/>
            <person name="Ohm R."/>
            <person name="Pangilinan J."/>
            <person name="Park H.-J."/>
            <person name="Ramirez L."/>
            <person name="Alfaro M."/>
            <person name="Sun H."/>
            <person name="Tritt A."/>
            <person name="Yoshinaga Y."/>
            <person name="Zwiers L.-H."/>
            <person name="Turgeon B."/>
            <person name="Goodwin S."/>
            <person name="Spatafora J."/>
            <person name="Crous P."/>
            <person name="Grigoriev I."/>
        </authorList>
    </citation>
    <scope>NUCLEOTIDE SEQUENCE</scope>
    <source>
        <strain evidence="3">CBS 133067</strain>
    </source>
</reference>
<dbReference type="EMBL" id="ML978128">
    <property type="protein sequence ID" value="KAF2097316.1"/>
    <property type="molecule type" value="Genomic_DNA"/>
</dbReference>
<keyword evidence="1" id="KW-0175">Coiled coil</keyword>
<evidence type="ECO:0000256" key="1">
    <source>
        <dbReference type="SAM" id="Coils"/>
    </source>
</evidence>
<comment type="caution">
    <text evidence="3">The sequence shown here is derived from an EMBL/GenBank/DDBJ whole genome shotgun (WGS) entry which is preliminary data.</text>
</comment>